<keyword evidence="5" id="KW-0539">Nucleus</keyword>
<protein>
    <recommendedName>
        <fullName evidence="9">Rpa49 subunit specific to nuclear RNA polymerase I</fullName>
    </recommendedName>
</protein>
<proteinExistence type="inferred from homology"/>
<evidence type="ECO:0000256" key="4">
    <source>
        <dbReference type="ARBA" id="ARBA00023163"/>
    </source>
</evidence>
<feature type="region of interest" description="Disordered" evidence="6">
    <location>
        <begin position="1"/>
        <end position="27"/>
    </location>
</feature>
<dbReference type="GO" id="GO:0006351">
    <property type="term" value="P:DNA-templated transcription"/>
    <property type="evidence" value="ECO:0007669"/>
    <property type="project" value="InterPro"/>
</dbReference>
<dbReference type="GO" id="GO:0000428">
    <property type="term" value="C:DNA-directed RNA polymerase complex"/>
    <property type="evidence" value="ECO:0007669"/>
    <property type="project" value="UniProtKB-KW"/>
</dbReference>
<comment type="subcellular location">
    <subcellularLocation>
        <location evidence="1">Nucleus</location>
        <location evidence="1">Nucleolus</location>
    </subcellularLocation>
</comment>
<comment type="similarity">
    <text evidence="2">Belongs to the eukaryotic RPA49/POLR1E RNA polymerase subunit family.</text>
</comment>
<evidence type="ECO:0000256" key="2">
    <source>
        <dbReference type="ARBA" id="ARBA00009430"/>
    </source>
</evidence>
<dbReference type="Pfam" id="PF06870">
    <property type="entry name" value="RNA_pol_I_A49"/>
    <property type="match status" value="2"/>
</dbReference>
<evidence type="ECO:0000256" key="6">
    <source>
        <dbReference type="SAM" id="MobiDB-lite"/>
    </source>
</evidence>
<accession>A0A9W8MYV6</accession>
<dbReference type="EMBL" id="JANKHO010000117">
    <property type="protein sequence ID" value="KAJ3515004.1"/>
    <property type="molecule type" value="Genomic_DNA"/>
</dbReference>
<dbReference type="PANTHER" id="PTHR14440">
    <property type="entry name" value="DNA-DIRECTED RNA POLYMERASE I SUBUNIT RPA49"/>
    <property type="match status" value="1"/>
</dbReference>
<dbReference type="GO" id="GO:0003677">
    <property type="term" value="F:DNA binding"/>
    <property type="evidence" value="ECO:0007669"/>
    <property type="project" value="InterPro"/>
</dbReference>
<evidence type="ECO:0000313" key="7">
    <source>
        <dbReference type="EMBL" id="KAJ3515004.1"/>
    </source>
</evidence>
<keyword evidence="8" id="KW-1185">Reference proteome</keyword>
<dbReference type="InterPro" id="IPR009668">
    <property type="entry name" value="RNA_pol-assoc_fac_A49-like"/>
</dbReference>
<evidence type="ECO:0000313" key="8">
    <source>
        <dbReference type="Proteomes" id="UP001148786"/>
    </source>
</evidence>
<comment type="caution">
    <text evidence="7">The sequence shown here is derived from an EMBL/GenBank/DDBJ whole genome shotgun (WGS) entry which is preliminary data.</text>
</comment>
<dbReference type="AlphaFoldDB" id="A0A9W8MYV6"/>
<keyword evidence="3" id="KW-0240">DNA-directed RNA polymerase</keyword>
<dbReference type="Proteomes" id="UP001148786">
    <property type="component" value="Unassembled WGS sequence"/>
</dbReference>
<organism evidence="7 8">
    <name type="scientific">Agrocybe chaxingu</name>
    <dbReference type="NCBI Taxonomy" id="84603"/>
    <lineage>
        <taxon>Eukaryota</taxon>
        <taxon>Fungi</taxon>
        <taxon>Dikarya</taxon>
        <taxon>Basidiomycota</taxon>
        <taxon>Agaricomycotina</taxon>
        <taxon>Agaricomycetes</taxon>
        <taxon>Agaricomycetidae</taxon>
        <taxon>Agaricales</taxon>
        <taxon>Agaricineae</taxon>
        <taxon>Strophariaceae</taxon>
        <taxon>Agrocybe</taxon>
    </lineage>
</organism>
<name>A0A9W8MYV6_9AGAR</name>
<reference evidence="7" key="1">
    <citation type="submission" date="2022-07" db="EMBL/GenBank/DDBJ databases">
        <title>Genome Sequence of Agrocybe chaxingu.</title>
        <authorList>
            <person name="Buettner E."/>
        </authorList>
    </citation>
    <scope>NUCLEOTIDE SEQUENCE</scope>
    <source>
        <strain evidence="7">MP-N11</strain>
    </source>
</reference>
<sequence>MSTEKAVSKKRKRDGSSEARFELAGSTSGRVGPVLVSFQALEPPPSIAFKCYSQKRAKTAKDAPEEDDMLVVGETPAVEFVSNEIESRKVAAAGCRYLLAVRNKKTNTISILPSAKTPHILTHTVKALKSLPSSAAPSKVQYLEAKTALGETFGTKKQKANIRAQERNRIDVSAMEGVMSYVMDGIEKGAGNLLTTGLFLNYSLLVMELTSSDVYPLHNIIPEAEWKALSVSAFDVAETDKDKIALLAYRAVPSIVVDSLLSRFAETARASSSYQATSTTKTNLLTHIFALCLKVDNYATNTKVVAHDLSMPITEVNQLFKSLGCKIMKLGERERGRLGLAGSSAEDKHAVLNAPVEFPKPRLKRK</sequence>
<dbReference type="OrthoDB" id="532500at2759"/>
<evidence type="ECO:0000256" key="3">
    <source>
        <dbReference type="ARBA" id="ARBA00022478"/>
    </source>
</evidence>
<dbReference type="GO" id="GO:0005730">
    <property type="term" value="C:nucleolus"/>
    <property type="evidence" value="ECO:0007669"/>
    <property type="project" value="UniProtKB-SubCell"/>
</dbReference>
<evidence type="ECO:0000256" key="5">
    <source>
        <dbReference type="ARBA" id="ARBA00023242"/>
    </source>
</evidence>
<gene>
    <name evidence="7" type="ORF">NLJ89_g2033</name>
</gene>
<keyword evidence="4" id="KW-0804">Transcription</keyword>
<evidence type="ECO:0008006" key="9">
    <source>
        <dbReference type="Google" id="ProtNLM"/>
    </source>
</evidence>
<evidence type="ECO:0000256" key="1">
    <source>
        <dbReference type="ARBA" id="ARBA00004604"/>
    </source>
</evidence>